<organism evidence="5 6">
    <name type="scientific">Mytilus coruscus</name>
    <name type="common">Sea mussel</name>
    <dbReference type="NCBI Taxonomy" id="42192"/>
    <lineage>
        <taxon>Eukaryota</taxon>
        <taxon>Metazoa</taxon>
        <taxon>Spiralia</taxon>
        <taxon>Lophotrochozoa</taxon>
        <taxon>Mollusca</taxon>
        <taxon>Bivalvia</taxon>
        <taxon>Autobranchia</taxon>
        <taxon>Pteriomorphia</taxon>
        <taxon>Mytilida</taxon>
        <taxon>Mytiloidea</taxon>
        <taxon>Mytilidae</taxon>
        <taxon>Mytilinae</taxon>
        <taxon>Mytilus</taxon>
    </lineage>
</organism>
<dbReference type="Pfam" id="PF00629">
    <property type="entry name" value="MAM"/>
    <property type="match status" value="12"/>
</dbReference>
<feature type="domain" description="MAM" evidence="4">
    <location>
        <begin position="536"/>
        <end position="696"/>
    </location>
</feature>
<dbReference type="CDD" id="cd06263">
    <property type="entry name" value="MAM"/>
    <property type="match status" value="12"/>
</dbReference>
<evidence type="ECO:0000256" key="2">
    <source>
        <dbReference type="ARBA" id="ARBA00023157"/>
    </source>
</evidence>
<feature type="region of interest" description="Disordered" evidence="3">
    <location>
        <begin position="505"/>
        <end position="530"/>
    </location>
</feature>
<feature type="region of interest" description="Disordered" evidence="3">
    <location>
        <begin position="1953"/>
        <end position="1973"/>
    </location>
</feature>
<feature type="domain" description="MAM" evidence="4">
    <location>
        <begin position="1045"/>
        <end position="1205"/>
    </location>
</feature>
<dbReference type="PROSITE" id="PS00740">
    <property type="entry name" value="MAM_1"/>
    <property type="match status" value="3"/>
</dbReference>
<feature type="domain" description="MAM" evidence="4">
    <location>
        <begin position="882"/>
        <end position="1049"/>
    </location>
</feature>
<protein>
    <recommendedName>
        <fullName evidence="4">MAM domain-containing protein</fullName>
    </recommendedName>
</protein>
<feature type="compositionally biased region" description="Polar residues" evidence="3">
    <location>
        <begin position="1955"/>
        <end position="1966"/>
    </location>
</feature>
<feature type="domain" description="MAM" evidence="4">
    <location>
        <begin position="12"/>
        <end position="172"/>
    </location>
</feature>
<keyword evidence="6" id="KW-1185">Reference proteome</keyword>
<feature type="compositionally biased region" description="Low complexity" evidence="3">
    <location>
        <begin position="516"/>
        <end position="530"/>
    </location>
</feature>
<feature type="compositionally biased region" description="Polar residues" evidence="3">
    <location>
        <begin position="738"/>
        <end position="751"/>
    </location>
</feature>
<feature type="domain" description="MAM" evidence="4">
    <location>
        <begin position="1378"/>
        <end position="1543"/>
    </location>
</feature>
<evidence type="ECO:0000259" key="4">
    <source>
        <dbReference type="PROSITE" id="PS50060"/>
    </source>
</evidence>
<dbReference type="PANTHER" id="PTHR23282:SF101">
    <property type="entry name" value="MAM DOMAIN-CONTAINING PROTEIN"/>
    <property type="match status" value="1"/>
</dbReference>
<dbReference type="InterPro" id="IPR000998">
    <property type="entry name" value="MAM_dom"/>
</dbReference>
<keyword evidence="1" id="KW-0677">Repeat</keyword>
<evidence type="ECO:0000313" key="5">
    <source>
        <dbReference type="EMBL" id="CAC5380940.1"/>
    </source>
</evidence>
<dbReference type="SUPFAM" id="SSF49899">
    <property type="entry name" value="Concanavalin A-like lectins/glucanases"/>
    <property type="match status" value="13"/>
</dbReference>
<dbReference type="EMBL" id="CACVKT020002956">
    <property type="protein sequence ID" value="CAC5380940.1"/>
    <property type="molecule type" value="Genomic_DNA"/>
</dbReference>
<feature type="domain" description="MAM" evidence="4">
    <location>
        <begin position="1588"/>
        <end position="1749"/>
    </location>
</feature>
<dbReference type="InterPro" id="IPR013320">
    <property type="entry name" value="ConA-like_dom_sf"/>
</dbReference>
<feature type="domain" description="MAM" evidence="4">
    <location>
        <begin position="348"/>
        <end position="503"/>
    </location>
</feature>
<feature type="compositionally biased region" description="Polar residues" evidence="3">
    <location>
        <begin position="505"/>
        <end position="515"/>
    </location>
</feature>
<evidence type="ECO:0000256" key="3">
    <source>
        <dbReference type="SAM" id="MobiDB-lite"/>
    </source>
</evidence>
<name>A0A6J8BCA8_MYTCO</name>
<dbReference type="InterPro" id="IPR051560">
    <property type="entry name" value="MAM_domain-containing"/>
</dbReference>
<feature type="domain" description="MAM" evidence="4">
    <location>
        <begin position="184"/>
        <end position="346"/>
    </location>
</feature>
<dbReference type="PRINTS" id="PR00020">
    <property type="entry name" value="MAMDOMAIN"/>
</dbReference>
<dbReference type="PANTHER" id="PTHR23282">
    <property type="entry name" value="APICAL ENDOSOMAL GLYCOPROTEIN PRECURSOR"/>
    <property type="match status" value="1"/>
</dbReference>
<feature type="region of interest" description="Disordered" evidence="3">
    <location>
        <begin position="1541"/>
        <end position="1583"/>
    </location>
</feature>
<evidence type="ECO:0000313" key="6">
    <source>
        <dbReference type="Proteomes" id="UP000507470"/>
    </source>
</evidence>
<dbReference type="Proteomes" id="UP000507470">
    <property type="component" value="Unassembled WGS sequence"/>
</dbReference>
<feature type="compositionally biased region" description="Low complexity" evidence="3">
    <location>
        <begin position="374"/>
        <end position="385"/>
    </location>
</feature>
<feature type="compositionally biased region" description="Polar residues" evidence="3">
    <location>
        <begin position="38"/>
        <end position="54"/>
    </location>
</feature>
<dbReference type="FunFam" id="2.60.120.200:FF:000128">
    <property type="entry name" value="enteropeptidase isoform X2"/>
    <property type="match status" value="3"/>
</dbReference>
<feature type="region of interest" description="Disordered" evidence="3">
    <location>
        <begin position="737"/>
        <end position="757"/>
    </location>
</feature>
<feature type="region of interest" description="Disordered" evidence="3">
    <location>
        <begin position="558"/>
        <end position="579"/>
    </location>
</feature>
<feature type="domain" description="MAM" evidence="4">
    <location>
        <begin position="1931"/>
        <end position="2098"/>
    </location>
</feature>
<feature type="compositionally biased region" description="Low complexity" evidence="3">
    <location>
        <begin position="1550"/>
        <end position="1581"/>
    </location>
</feature>
<evidence type="ECO:0000256" key="1">
    <source>
        <dbReference type="ARBA" id="ARBA00022737"/>
    </source>
</evidence>
<feature type="domain" description="MAM" evidence="4">
    <location>
        <begin position="1766"/>
        <end position="1929"/>
    </location>
</feature>
<accession>A0A6J8BCA8</accession>
<feature type="domain" description="MAM" evidence="4">
    <location>
        <begin position="715"/>
        <end position="879"/>
    </location>
</feature>
<proteinExistence type="predicted"/>
<feature type="region of interest" description="Disordered" evidence="3">
    <location>
        <begin position="371"/>
        <end position="390"/>
    </location>
</feature>
<dbReference type="SMART" id="SM00137">
    <property type="entry name" value="MAM"/>
    <property type="match status" value="12"/>
</dbReference>
<dbReference type="GO" id="GO:0016020">
    <property type="term" value="C:membrane"/>
    <property type="evidence" value="ECO:0007669"/>
    <property type="project" value="InterPro"/>
</dbReference>
<dbReference type="PROSITE" id="PS50060">
    <property type="entry name" value="MAM_2"/>
    <property type="match status" value="13"/>
</dbReference>
<reference evidence="5 6" key="1">
    <citation type="submission" date="2020-06" db="EMBL/GenBank/DDBJ databases">
        <authorList>
            <person name="Li R."/>
            <person name="Bekaert M."/>
        </authorList>
    </citation>
    <scope>NUCLEOTIDE SEQUENCE [LARGE SCALE GENOMIC DNA]</scope>
    <source>
        <strain evidence="6">wild</strain>
    </source>
</reference>
<sequence>MFHDLAAQGQNLNCNFDSNLCSWTQIKNDNSDWKLKRGSTTTANTGPTGDHTSGNGQYIYFETSQGASGSKAQLSSPQFSVPRRPPSCFSFWYHMYGDSVNNLNVYLQKGNNLGKPVFTKHGNQGNKWIQAKINVRNTNNIKVVLEAVKGRGYRGDIAIDDVMYTPRKRCPQNTAPGNTGNTSITCNFEDDALCGYKQLTSDNFDWSRTTGTTSTTGTGPTNDHTYGTPKGHYMFIEASGKRRNQKARLMSPQTTTLGDKCLRFYYNMHGANIGKLNVYAQANNVLGSAIWSMTAEQGQDWRLAQVTIRRRGNRRYNIVFEGARGNSNTGDIALDDVSIIPGRCPASGSCNFEKDLCGWTNVASDDFDWKRNHGPTSSTGTGPPSDHTLRNRKGTYIYIETSAPRVPNDKAQLRSETFPNNNGNKCLQFWYNMLGTQVGKLNVYIVQNNIKTLKWTLNGQQSGTWNLGRLPVPRFLLEGVRGTGIRGDIAIDDITVTNTRCTLSPSTAVPSNQGSTTPTQATTLRTTKTPTNGRTVSCSFDAGFCGWTQLRNDQFDWSRKRGRTNSGGTGPSRDHTSGSGYYIYTEASAKTMNQTARLQSVPVKPTRSSSSSCLSFWYHMYGPQIGGLNVYIQLGASMGSPIWTRKGTQGNKWINAKITVSQTRQYSIIMEGVIGNGFRGDIALDDVALTNGACTGQTSAPGTVTTIPPSGGIVRSCDFENRNLCRYTQDKTDKFDWTRQTGTTSSSNTGPASDHTYGTGRGHYMFIEASAPRRRGDIARLISPRYVDRQDMCVQFYYHMYGTGMGTLNVYAKTGSQLGRAVFSMTGNQGNRWQYGSATVPSSTGSKGYYVVFEGVVGTNVRGDIAIDDVKFTTGACSGSDGSCDFEKGLCTWINTHTGDQFDWTLNQRRTSSANTGPQADHSLGTPQGHYVYIETSTGRAGFKAWLVSQPFTSTTGRCIQFWYNMYGQAIDTLTVYVNVPGQPFVPIWQLSGNQGQQWQNGQAAIPAQSNSYKVIFEVNPQPAGLFTTPSATLIPSTTPNTGPFNCNFDQNLCSWTQDKTDNFDWIRKTGSTQSANTGPTSAHGGSGSYVYMEASNPAKPGNKVRLVSPQVAPSSTGHKCVTFYYFMYGRHVNQLNVYVQTGLSFPGNKIWTQQGTKGRQWIKGTVDISSKSQFNVIFEAIRGSAYLGDIAIDDISMADGPCSSGPQTGGNVSCNFEPSNLCGFTQERRTDDFDWSRSTRTTSSSGTGPSNDHTYKTAAGHYMYIEASGKSPNKKARLISPIYRGPSQTMCMEFWYNMNGANINTLNVYLLRSGVRGNPVWTKKGNQGNSWNVASLNIPQGTSAYQIVFEGITGNGFRGDIAIDDFSMSQGACSAEGTCDFETGLCTYTNDHSGADNFDWVRHKGRTSSSGTGPTTDHTKGTTLGYYVYIETSSPARPGFQARLISESLNYATHNCLTFYYHMYGSTIGTLRIWTQLQGTSNPLPVWELHGNQGNSWMKAQVLIPKQGGDYKLIFQGIRGGSVQGDIALDDITVLANSNCPRTPSNSQPTVTQAPTTTLATTKPTTQKVTTPPTKMPTTKGTGGSKFSCDFSYDTCGWNQDKTDNFDWTRNIGKTPSTSTGPNSDHTNGKGYYMYIETSGRNSRQNARLISPPVTLQSGQQSCVTFWYDMFGAHIDYLNVYVRNTSTTQLGTAVWSRRKTQGNRWIQGQLTITGPGPLNVIIEGTKGVGYQGDIAIDDIAMQSGACGGPTVSPTGPTGSGSLSTLGCNFEVGLCSYTQGTSDNFNWTRKKGRTSSANTGPAVDHTRGTSSGYYVYTEVSSPRQPGQKARLLSSLQSSYIKPACMTFWYHMYGSQIGTLNVYLRQGQSTSLGSPIWTRKANQGNSWNIAQVSLNPSSAYQIVFEGVRGNGVMGDIAIDDVSVQPGSCTPEGACNFDTRSLCLWSNRQDDDFDWSIQHNGTPSTGTGPSRDHTKGNANGFYVYIETSAPRKVGQKAFLQSPTFPPNNNSPQCFKFWYNMNGRRMGTLNVYLATNITASSVTKIKLWTLTGAQGTAWKSGQFTVQSSTGYQLVFEGIVGGVVLGDIALDDLSFVNGQCGTSPSKARPASLSTTVPPTTAATTPIVATSVGGAFNCNFESNTCGWLQAAGDTRGFDWIRHQGRTASGGTGASFDHTTGRK</sequence>
<feature type="domain" description="MAM" evidence="4">
    <location>
        <begin position="2131"/>
        <end position="2177"/>
    </location>
</feature>
<feature type="domain" description="MAM" evidence="4">
    <location>
        <begin position="1213"/>
        <end position="1376"/>
    </location>
</feature>
<dbReference type="OrthoDB" id="412155at2759"/>
<feature type="region of interest" description="Disordered" evidence="3">
    <location>
        <begin position="35"/>
        <end position="54"/>
    </location>
</feature>
<keyword evidence="2" id="KW-1015">Disulfide bond</keyword>
<dbReference type="FunFam" id="2.60.120.200:FF:000182">
    <property type="entry name" value="MAM and LDL-receptor class A domain-containing protein 1"/>
    <property type="match status" value="4"/>
</dbReference>
<gene>
    <name evidence="5" type="ORF">MCOR_16865</name>
</gene>
<dbReference type="Gene3D" id="2.60.120.200">
    <property type="match status" value="13"/>
</dbReference>